<dbReference type="InterPro" id="IPR007396">
    <property type="entry name" value="TR_PAI2-type"/>
</dbReference>
<protein>
    <submittedName>
        <fullName evidence="1">FMN-binding negative transcriptional regulator</fullName>
    </submittedName>
</protein>
<keyword evidence="2" id="KW-1185">Reference proteome</keyword>
<accession>A0AA42CW99</accession>
<organism evidence="1 2">
    <name type="scientific">Sphingomonas lycopersici</name>
    <dbReference type="NCBI Taxonomy" id="2951807"/>
    <lineage>
        <taxon>Bacteria</taxon>
        <taxon>Pseudomonadati</taxon>
        <taxon>Pseudomonadota</taxon>
        <taxon>Alphaproteobacteria</taxon>
        <taxon>Sphingomonadales</taxon>
        <taxon>Sphingomonadaceae</taxon>
        <taxon>Sphingomonas</taxon>
    </lineage>
</organism>
<reference evidence="1" key="1">
    <citation type="submission" date="2022-06" db="EMBL/GenBank/DDBJ databases">
        <title>Sphingomonas sp. nov. isolated from rhizosphere soil of tomato.</title>
        <authorList>
            <person name="Dong H."/>
            <person name="Gao R."/>
        </authorList>
    </citation>
    <scope>NUCLEOTIDE SEQUENCE</scope>
    <source>
        <strain evidence="1">MMSM24</strain>
    </source>
</reference>
<gene>
    <name evidence="1" type="ORF">NEE01_22595</name>
</gene>
<evidence type="ECO:0000313" key="1">
    <source>
        <dbReference type="EMBL" id="MCW6537576.1"/>
    </source>
</evidence>
<proteinExistence type="predicted"/>
<sequence>MHPDAAFAMSAEAARAFAADIAFAHIFVLAAAAPAVVHAPAVIEATGDLSFHLARRNRAMPIAAGTRAIASFGSPGAYVSPDWYGSADQVPTWNYVVAEAEGAIEPLDDDALIAHLDATSAVQEARLAPKPAWTRDKMDPRRFDAMRGAITGFTLRVTEWRGTAKLSQNKSAADVRGVIAGLRGIGKTHPAELMERANKARLG</sequence>
<dbReference type="InterPro" id="IPR012349">
    <property type="entry name" value="Split_barrel_FMN-bd"/>
</dbReference>
<dbReference type="Pfam" id="PF04299">
    <property type="entry name" value="FMN_bind_2"/>
    <property type="match status" value="1"/>
</dbReference>
<dbReference type="RefSeq" id="WP_265271699.1">
    <property type="nucleotide sequence ID" value="NZ_JANFAV010000025.1"/>
</dbReference>
<dbReference type="SUPFAM" id="SSF50475">
    <property type="entry name" value="FMN-binding split barrel"/>
    <property type="match status" value="1"/>
</dbReference>
<dbReference type="Gene3D" id="2.30.110.10">
    <property type="entry name" value="Electron Transport, Fmn-binding Protein, Chain A"/>
    <property type="match status" value="1"/>
</dbReference>
<dbReference type="AlphaFoldDB" id="A0AA42CW99"/>
<dbReference type="EMBL" id="JANFAV010000025">
    <property type="protein sequence ID" value="MCW6537576.1"/>
    <property type="molecule type" value="Genomic_DNA"/>
</dbReference>
<name>A0AA42CW99_9SPHN</name>
<comment type="caution">
    <text evidence="1">The sequence shown here is derived from an EMBL/GenBank/DDBJ whole genome shotgun (WGS) entry which is preliminary data.</text>
</comment>
<dbReference type="PIRSF" id="PIRSF010372">
    <property type="entry name" value="PaiB"/>
    <property type="match status" value="1"/>
</dbReference>
<evidence type="ECO:0000313" key="2">
    <source>
        <dbReference type="Proteomes" id="UP001165565"/>
    </source>
</evidence>
<dbReference type="PANTHER" id="PTHR35802:SF1">
    <property type="entry name" value="PROTEASE SYNTHASE AND SPORULATION PROTEIN PAI 2"/>
    <property type="match status" value="1"/>
</dbReference>
<dbReference type="PANTHER" id="PTHR35802">
    <property type="entry name" value="PROTEASE SYNTHASE AND SPORULATION PROTEIN PAI 2"/>
    <property type="match status" value="1"/>
</dbReference>
<dbReference type="Proteomes" id="UP001165565">
    <property type="component" value="Unassembled WGS sequence"/>
</dbReference>